<protein>
    <submittedName>
        <fullName evidence="1">Uncharacterized protein</fullName>
    </submittedName>
</protein>
<gene>
    <name evidence="1" type="ORF">BJ993_001063</name>
</gene>
<name>A0A7Y9ZGA1_9ACTN</name>
<dbReference type="EMBL" id="JACBZM010000001">
    <property type="protein sequence ID" value="NYI43983.1"/>
    <property type="molecule type" value="Genomic_DNA"/>
</dbReference>
<comment type="caution">
    <text evidence="1">The sequence shown here is derived from an EMBL/GenBank/DDBJ whole genome shotgun (WGS) entry which is preliminary data.</text>
</comment>
<organism evidence="1 2">
    <name type="scientific">Nocardioides aromaticivorans</name>
    <dbReference type="NCBI Taxonomy" id="200618"/>
    <lineage>
        <taxon>Bacteria</taxon>
        <taxon>Bacillati</taxon>
        <taxon>Actinomycetota</taxon>
        <taxon>Actinomycetes</taxon>
        <taxon>Propionibacteriales</taxon>
        <taxon>Nocardioidaceae</taxon>
        <taxon>Nocardioides</taxon>
    </lineage>
</organism>
<proteinExistence type="predicted"/>
<sequence>MSGLLAPEPPELPEPALGESALVHDADFRALDATFGEVRDVVNLGIDALDDLGFGLRRLPEGSLEELLVLPLSGDHHRIRQNADAVRHVETALVQYAASTARLAVAADPRWGGDAAAAYLLRLGVHAGVARGCAEVVTVAIPVLGEVAEVAERTAVEVEELVVELVEKGRRLMARLLARVAGPLGWGVLAADVALHGIDAVTDLVDDARRLLAIIDRLTEMKGELATWVEEQRERLELLREVGDVARARLA</sequence>
<accession>A0A7Y9ZGA1</accession>
<reference evidence="1 2" key="1">
    <citation type="submission" date="2020-07" db="EMBL/GenBank/DDBJ databases">
        <title>Sequencing the genomes of 1000 actinobacteria strains.</title>
        <authorList>
            <person name="Klenk H.-P."/>
        </authorList>
    </citation>
    <scope>NUCLEOTIDE SEQUENCE [LARGE SCALE GENOMIC DNA]</scope>
    <source>
        <strain evidence="1 2">DSM 15131</strain>
    </source>
</reference>
<dbReference type="Proteomes" id="UP000562045">
    <property type="component" value="Unassembled WGS sequence"/>
</dbReference>
<evidence type="ECO:0000313" key="2">
    <source>
        <dbReference type="Proteomes" id="UP000562045"/>
    </source>
</evidence>
<evidence type="ECO:0000313" key="1">
    <source>
        <dbReference type="EMBL" id="NYI43983.1"/>
    </source>
</evidence>
<dbReference type="AlphaFoldDB" id="A0A7Y9ZGA1"/>
<dbReference type="RefSeq" id="WP_179647995.1">
    <property type="nucleotide sequence ID" value="NZ_JACBZM010000001.1"/>
</dbReference>